<reference evidence="2 3" key="1">
    <citation type="submission" date="2024-09" db="EMBL/GenBank/DDBJ databases">
        <authorList>
            <person name="Sun Q."/>
            <person name="Mori K."/>
        </authorList>
    </citation>
    <scope>NUCLEOTIDE SEQUENCE [LARGE SCALE GENOMIC DNA]</scope>
    <source>
        <strain evidence="2 3">JCM 4362</strain>
    </source>
</reference>
<evidence type="ECO:0000313" key="2">
    <source>
        <dbReference type="EMBL" id="MFB9520356.1"/>
    </source>
</evidence>
<dbReference type="Proteomes" id="UP001589718">
    <property type="component" value="Unassembled WGS sequence"/>
</dbReference>
<dbReference type="InterPro" id="IPR036388">
    <property type="entry name" value="WH-like_DNA-bd_sf"/>
</dbReference>
<dbReference type="EMBL" id="JBHMCR010000005">
    <property type="protein sequence ID" value="MFB9520356.1"/>
    <property type="molecule type" value="Genomic_DNA"/>
</dbReference>
<feature type="compositionally biased region" description="Low complexity" evidence="1">
    <location>
        <begin position="138"/>
        <end position="151"/>
    </location>
</feature>
<dbReference type="Gene3D" id="1.10.10.10">
    <property type="entry name" value="Winged helix-like DNA-binding domain superfamily/Winged helix DNA-binding domain"/>
    <property type="match status" value="1"/>
</dbReference>
<gene>
    <name evidence="2" type="ORF">ACFFTU_10400</name>
</gene>
<dbReference type="CDD" id="cd00090">
    <property type="entry name" value="HTH_ARSR"/>
    <property type="match status" value="1"/>
</dbReference>
<proteinExistence type="predicted"/>
<evidence type="ECO:0000313" key="3">
    <source>
        <dbReference type="Proteomes" id="UP001589718"/>
    </source>
</evidence>
<name>A0ABV5PAX8_STRCM</name>
<comment type="caution">
    <text evidence="2">The sequence shown here is derived from an EMBL/GenBank/DDBJ whole genome shotgun (WGS) entry which is preliminary data.</text>
</comment>
<sequence>MTDEIQQSAARDLLRRAAPLPRAPRPLPEHPLRVALLDLLAEAGTLTSTQAAARLGESSGLCSFHLRQLARHGLIEEAPHPGGRAKPWRLRWESDGVPPSAPAVLPFHEVLHLTPQECAELTASVRDLLTAFRDRVPAPDTTPTTVTVAPHAAPPEPRRSRPHRA</sequence>
<protein>
    <submittedName>
        <fullName evidence="2">Winged helix-turn-helix domain-containing protein</fullName>
    </submittedName>
</protein>
<evidence type="ECO:0000256" key="1">
    <source>
        <dbReference type="SAM" id="MobiDB-lite"/>
    </source>
</evidence>
<dbReference type="RefSeq" id="WP_380836871.1">
    <property type="nucleotide sequence ID" value="NZ_BAAAXE010000014.1"/>
</dbReference>
<organism evidence="2 3">
    <name type="scientific">Streptomyces cremeus</name>
    <dbReference type="NCBI Taxonomy" id="66881"/>
    <lineage>
        <taxon>Bacteria</taxon>
        <taxon>Bacillati</taxon>
        <taxon>Actinomycetota</taxon>
        <taxon>Actinomycetes</taxon>
        <taxon>Kitasatosporales</taxon>
        <taxon>Streptomycetaceae</taxon>
        <taxon>Streptomyces</taxon>
    </lineage>
</organism>
<dbReference type="InterPro" id="IPR036390">
    <property type="entry name" value="WH_DNA-bd_sf"/>
</dbReference>
<accession>A0ABV5PAX8</accession>
<dbReference type="Pfam" id="PF12840">
    <property type="entry name" value="HTH_20"/>
    <property type="match status" value="1"/>
</dbReference>
<dbReference type="InterPro" id="IPR011991">
    <property type="entry name" value="ArsR-like_HTH"/>
</dbReference>
<keyword evidence="3" id="KW-1185">Reference proteome</keyword>
<dbReference type="SUPFAM" id="SSF46785">
    <property type="entry name" value="Winged helix' DNA-binding domain"/>
    <property type="match status" value="1"/>
</dbReference>
<feature type="region of interest" description="Disordered" evidence="1">
    <location>
        <begin position="135"/>
        <end position="165"/>
    </location>
</feature>